<feature type="region of interest" description="Disordered" evidence="1">
    <location>
        <begin position="144"/>
        <end position="165"/>
    </location>
</feature>
<gene>
    <name evidence="2" type="ORF">XENOCAPTIV_021829</name>
</gene>
<evidence type="ECO:0000256" key="1">
    <source>
        <dbReference type="SAM" id="MobiDB-lite"/>
    </source>
</evidence>
<protein>
    <submittedName>
        <fullName evidence="2">Uncharacterized protein</fullName>
    </submittedName>
</protein>
<feature type="non-terminal residue" evidence="2">
    <location>
        <position position="1"/>
    </location>
</feature>
<organism evidence="2 3">
    <name type="scientific">Xenoophorus captivus</name>
    <dbReference type="NCBI Taxonomy" id="1517983"/>
    <lineage>
        <taxon>Eukaryota</taxon>
        <taxon>Metazoa</taxon>
        <taxon>Chordata</taxon>
        <taxon>Craniata</taxon>
        <taxon>Vertebrata</taxon>
        <taxon>Euteleostomi</taxon>
        <taxon>Actinopterygii</taxon>
        <taxon>Neopterygii</taxon>
        <taxon>Teleostei</taxon>
        <taxon>Neoteleostei</taxon>
        <taxon>Acanthomorphata</taxon>
        <taxon>Ovalentaria</taxon>
        <taxon>Atherinomorphae</taxon>
        <taxon>Cyprinodontiformes</taxon>
        <taxon>Goodeidae</taxon>
        <taxon>Xenoophorus</taxon>
    </lineage>
</organism>
<accession>A0ABV0R4P0</accession>
<proteinExistence type="predicted"/>
<dbReference type="Proteomes" id="UP001434883">
    <property type="component" value="Unassembled WGS sequence"/>
</dbReference>
<evidence type="ECO:0000313" key="3">
    <source>
        <dbReference type="Proteomes" id="UP001434883"/>
    </source>
</evidence>
<dbReference type="EMBL" id="JAHRIN010034089">
    <property type="protein sequence ID" value="MEQ2202976.1"/>
    <property type="molecule type" value="Genomic_DNA"/>
</dbReference>
<keyword evidence="3" id="KW-1185">Reference proteome</keyword>
<feature type="compositionally biased region" description="Polar residues" evidence="1">
    <location>
        <begin position="154"/>
        <end position="165"/>
    </location>
</feature>
<name>A0ABV0R4P0_9TELE</name>
<reference evidence="2 3" key="1">
    <citation type="submission" date="2021-06" db="EMBL/GenBank/DDBJ databases">
        <authorList>
            <person name="Palmer J.M."/>
        </authorList>
    </citation>
    <scope>NUCLEOTIDE SEQUENCE [LARGE SCALE GENOMIC DNA]</scope>
    <source>
        <strain evidence="2 3">XC_2019</strain>
        <tissue evidence="2">Muscle</tissue>
    </source>
</reference>
<evidence type="ECO:0000313" key="2">
    <source>
        <dbReference type="EMBL" id="MEQ2202976.1"/>
    </source>
</evidence>
<sequence>WLNFDSKTLLVKISYISMAWLNLLIPILIKSQSRVSQVFFSVYEALLSLQCYHVTQTVSFIRGERKGSCHRVCGPSACSGSTQSRPAEGTLSAAHDVTSCMIQIDVCRWQDDCITAIYWRKTILEWLALTAVFVETGPTEGAGRADRIRFAGDSQKSQPEGSIRDSVQTDSLNLWSTPSDPEVRHLEVSGQAKSVQVYRKFQKALSNYESRFQGRPVAVPQGQNAQATKYTAQLISLMSCTCPFSSTSRQRNLAVKWLAAGRHTMDSDIKCVQKLFLQAEFLFFTILVHEWNKVCINMVGFTI</sequence>
<comment type="caution">
    <text evidence="2">The sequence shown here is derived from an EMBL/GenBank/DDBJ whole genome shotgun (WGS) entry which is preliminary data.</text>
</comment>